<dbReference type="InterPro" id="IPR021109">
    <property type="entry name" value="Peptidase_aspartic_dom_sf"/>
</dbReference>
<keyword evidence="2" id="KW-1185">Reference proteome</keyword>
<dbReference type="SUPFAM" id="SSF50630">
    <property type="entry name" value="Acid proteases"/>
    <property type="match status" value="1"/>
</dbReference>
<reference evidence="2" key="1">
    <citation type="journal article" date="2019" name="Int. J. Syst. Evol. Microbiol.">
        <title>The Global Catalogue of Microorganisms (GCM) 10K type strain sequencing project: providing services to taxonomists for standard genome sequencing and annotation.</title>
        <authorList>
            <consortium name="The Broad Institute Genomics Platform"/>
            <consortium name="The Broad Institute Genome Sequencing Center for Infectious Disease"/>
            <person name="Wu L."/>
            <person name="Ma J."/>
        </authorList>
    </citation>
    <scope>NUCLEOTIDE SEQUENCE [LARGE SCALE GENOMIC DNA]</scope>
    <source>
        <strain evidence="2">JCM 12165</strain>
    </source>
</reference>
<proteinExistence type="predicted"/>
<dbReference type="RefSeq" id="WP_377908384.1">
    <property type="nucleotide sequence ID" value="NZ_JBHSGK010000003.1"/>
</dbReference>
<accession>A0ABV9NUL5</accession>
<dbReference type="EMBL" id="JBHSGK010000003">
    <property type="protein sequence ID" value="MFC4735750.1"/>
    <property type="molecule type" value="Genomic_DNA"/>
</dbReference>
<dbReference type="Proteomes" id="UP001595896">
    <property type="component" value="Unassembled WGS sequence"/>
</dbReference>
<evidence type="ECO:0000313" key="1">
    <source>
        <dbReference type="EMBL" id="MFC4735750.1"/>
    </source>
</evidence>
<organism evidence="1 2">
    <name type="scientific">Bacillus daqingensis</name>
    <dbReference type="NCBI Taxonomy" id="872396"/>
    <lineage>
        <taxon>Bacteria</taxon>
        <taxon>Bacillati</taxon>
        <taxon>Bacillota</taxon>
        <taxon>Bacilli</taxon>
        <taxon>Bacillales</taxon>
        <taxon>Bacillaceae</taxon>
        <taxon>Bacillus</taxon>
    </lineage>
</organism>
<name>A0ABV9NUL5_9BACI</name>
<evidence type="ECO:0008006" key="3">
    <source>
        <dbReference type="Google" id="ProtNLM"/>
    </source>
</evidence>
<protein>
    <recommendedName>
        <fullName evidence="3">Aspartyl protease</fullName>
    </recommendedName>
</protein>
<comment type="caution">
    <text evidence="1">The sequence shown here is derived from an EMBL/GenBank/DDBJ whole genome shotgun (WGS) entry which is preliminary data.</text>
</comment>
<gene>
    <name evidence="1" type="ORF">ACFO4L_04045</name>
</gene>
<sequence length="99" mass="10832">MKHLTLEGGRIYTEARLKIEGEYRTIHVMIDTGSAKTVLNESLTDNPVLEAFSIGPLKVSGYRAELQPMEADGIIGLDFLSKTGAKLNFDAMTISSSRT</sequence>
<evidence type="ECO:0000313" key="2">
    <source>
        <dbReference type="Proteomes" id="UP001595896"/>
    </source>
</evidence>